<dbReference type="OrthoDB" id="5845191at2759"/>
<dbReference type="EMBL" id="UZAH01031506">
    <property type="protein sequence ID" value="VDP15909.1"/>
    <property type="molecule type" value="Genomic_DNA"/>
</dbReference>
<protein>
    <submittedName>
        <fullName evidence="3">Reverse transcriptase domain-containing protein</fullName>
    </submittedName>
</protein>
<proteinExistence type="predicted"/>
<name>A0A183GBX4_HELPZ</name>
<keyword evidence="2" id="KW-1185">Reference proteome</keyword>
<accession>A0A3P8EVA0</accession>
<organism evidence="2 3">
    <name type="scientific">Heligmosomoides polygyrus</name>
    <name type="common">Parasitic roundworm</name>
    <dbReference type="NCBI Taxonomy" id="6339"/>
    <lineage>
        <taxon>Eukaryota</taxon>
        <taxon>Metazoa</taxon>
        <taxon>Ecdysozoa</taxon>
        <taxon>Nematoda</taxon>
        <taxon>Chromadorea</taxon>
        <taxon>Rhabditida</taxon>
        <taxon>Rhabditina</taxon>
        <taxon>Rhabditomorpha</taxon>
        <taxon>Strongyloidea</taxon>
        <taxon>Heligmosomidae</taxon>
        <taxon>Heligmosomoides</taxon>
    </lineage>
</organism>
<reference evidence="1 2" key="1">
    <citation type="submission" date="2018-11" db="EMBL/GenBank/DDBJ databases">
        <authorList>
            <consortium name="Pathogen Informatics"/>
        </authorList>
    </citation>
    <scope>NUCLEOTIDE SEQUENCE [LARGE SCALE GENOMIC DNA]</scope>
</reference>
<dbReference type="Proteomes" id="UP000050761">
    <property type="component" value="Unassembled WGS sequence"/>
</dbReference>
<dbReference type="AlphaFoldDB" id="A0A183GBX4"/>
<sequence length="109" mass="11937">MKIFERIVDGRIRDVVQLSTNQVVLSMQYTPQFPKSLLSGCGYSTLVRVGTSVEFPIFVGVHQGSALSPLLFIVVMDATMIDDHVIFSGQQLGRVRVQGLCHACRAVGV</sequence>
<gene>
    <name evidence="1" type="ORF">HPBE_LOCUS19628</name>
</gene>
<evidence type="ECO:0000313" key="2">
    <source>
        <dbReference type="Proteomes" id="UP000050761"/>
    </source>
</evidence>
<accession>A0A183GBX4</accession>
<dbReference type="WBParaSite" id="HPBE_0001962901-mRNA-1">
    <property type="protein sequence ID" value="HPBE_0001962901-mRNA-1"/>
    <property type="gene ID" value="HPBE_0001962901"/>
</dbReference>
<evidence type="ECO:0000313" key="1">
    <source>
        <dbReference type="EMBL" id="VDP15909.1"/>
    </source>
</evidence>
<reference evidence="3" key="2">
    <citation type="submission" date="2019-09" db="UniProtKB">
        <authorList>
            <consortium name="WormBaseParasite"/>
        </authorList>
    </citation>
    <scope>IDENTIFICATION</scope>
</reference>
<evidence type="ECO:0000313" key="3">
    <source>
        <dbReference type="WBParaSite" id="HPBE_0001962901-mRNA-1"/>
    </source>
</evidence>